<evidence type="ECO:0000313" key="3">
    <source>
        <dbReference type="Proteomes" id="UP001159641"/>
    </source>
</evidence>
<evidence type="ECO:0000256" key="1">
    <source>
        <dbReference type="SAM" id="MobiDB-lite"/>
    </source>
</evidence>
<organism evidence="2 3">
    <name type="scientific">Eschrichtius robustus</name>
    <name type="common">California gray whale</name>
    <name type="synonym">Eschrichtius gibbosus</name>
    <dbReference type="NCBI Taxonomy" id="9764"/>
    <lineage>
        <taxon>Eukaryota</taxon>
        <taxon>Metazoa</taxon>
        <taxon>Chordata</taxon>
        <taxon>Craniata</taxon>
        <taxon>Vertebrata</taxon>
        <taxon>Euteleostomi</taxon>
        <taxon>Mammalia</taxon>
        <taxon>Eutheria</taxon>
        <taxon>Laurasiatheria</taxon>
        <taxon>Artiodactyla</taxon>
        <taxon>Whippomorpha</taxon>
        <taxon>Cetacea</taxon>
        <taxon>Mysticeti</taxon>
        <taxon>Eschrichtiidae</taxon>
        <taxon>Eschrichtius</taxon>
    </lineage>
</organism>
<gene>
    <name evidence="2" type="ORF">J1605_016210</name>
</gene>
<sequence>MNNFTHRVRAPGEVRREGLGECEESSVPETLPGRAAGSPATPAAKEQINDRLGRGEAEGAETAGFPSPPSICQLPEPPSALPPRPLPCPPAGSGDGGGTNLQGGEHSPRRKREPADGGAAGAAGGVSWEAPAPWAGTGRARGGREGGWSSFLAHAGPNRARRSPSAPGDSSRSLPRGGSAIPSRPRARPVLDASAPPLPPRAPGPRGLGTRSPQSQLQVARSVPGVPCGDRQKADDVKLLASDEKSIL</sequence>
<feature type="region of interest" description="Disordered" evidence="1">
    <location>
        <begin position="1"/>
        <end position="234"/>
    </location>
</feature>
<feature type="compositionally biased region" description="Basic and acidic residues" evidence="1">
    <location>
        <begin position="47"/>
        <end position="57"/>
    </location>
</feature>
<evidence type="ECO:0000313" key="2">
    <source>
        <dbReference type="EMBL" id="KAJ8775662.1"/>
    </source>
</evidence>
<feature type="compositionally biased region" description="Pro residues" evidence="1">
    <location>
        <begin position="75"/>
        <end position="90"/>
    </location>
</feature>
<dbReference type="AlphaFoldDB" id="A0AB34G8G5"/>
<accession>A0AB34G8G5</accession>
<reference evidence="2 3" key="1">
    <citation type="submission" date="2022-11" db="EMBL/GenBank/DDBJ databases">
        <title>Whole genome sequence of Eschrichtius robustus ER-17-0199.</title>
        <authorList>
            <person name="Bruniche-Olsen A."/>
            <person name="Black A.N."/>
            <person name="Fields C.J."/>
            <person name="Walden K."/>
            <person name="Dewoody J.A."/>
        </authorList>
    </citation>
    <scope>NUCLEOTIDE SEQUENCE [LARGE SCALE GENOMIC DNA]</scope>
    <source>
        <strain evidence="2">ER-17-0199</strain>
        <tissue evidence="2">Blubber</tissue>
    </source>
</reference>
<protein>
    <submittedName>
        <fullName evidence="2">Uncharacterized protein</fullName>
    </submittedName>
</protein>
<comment type="caution">
    <text evidence="2">The sequence shown here is derived from an EMBL/GenBank/DDBJ whole genome shotgun (WGS) entry which is preliminary data.</text>
</comment>
<keyword evidence="3" id="KW-1185">Reference proteome</keyword>
<feature type="compositionally biased region" description="Basic and acidic residues" evidence="1">
    <location>
        <begin position="10"/>
        <end position="19"/>
    </location>
</feature>
<name>A0AB34G8G5_ESCRO</name>
<dbReference type="EMBL" id="JAIQCJ010002596">
    <property type="protein sequence ID" value="KAJ8775662.1"/>
    <property type="molecule type" value="Genomic_DNA"/>
</dbReference>
<dbReference type="Proteomes" id="UP001159641">
    <property type="component" value="Unassembled WGS sequence"/>
</dbReference>
<proteinExistence type="predicted"/>